<protein>
    <submittedName>
        <fullName evidence="3">NIPSNAP family protein</fullName>
    </submittedName>
</protein>
<dbReference type="InterPro" id="IPR011008">
    <property type="entry name" value="Dimeric_a/b-barrel"/>
</dbReference>
<dbReference type="RefSeq" id="WP_283344085.1">
    <property type="nucleotide sequence ID" value="NZ_JASHIF010000007.1"/>
</dbReference>
<name>A0ABT6Y628_9BACT</name>
<evidence type="ECO:0000256" key="1">
    <source>
        <dbReference type="SAM" id="SignalP"/>
    </source>
</evidence>
<keyword evidence="1" id="KW-0732">Signal</keyword>
<evidence type="ECO:0000259" key="2">
    <source>
        <dbReference type="Pfam" id="PF07978"/>
    </source>
</evidence>
<evidence type="ECO:0000313" key="4">
    <source>
        <dbReference type="Proteomes" id="UP001236507"/>
    </source>
</evidence>
<feature type="signal peptide" evidence="1">
    <location>
        <begin position="1"/>
        <end position="21"/>
    </location>
</feature>
<reference evidence="3 4" key="1">
    <citation type="submission" date="2023-05" db="EMBL/GenBank/DDBJ databases">
        <title>Novel species of genus Flectobacillus isolated from stream in China.</title>
        <authorList>
            <person name="Lu H."/>
        </authorList>
    </citation>
    <scope>NUCLEOTIDE SEQUENCE [LARGE SCALE GENOMIC DNA]</scope>
    <source>
        <strain evidence="3 4">KCTC 42575</strain>
    </source>
</reference>
<dbReference type="Proteomes" id="UP001236507">
    <property type="component" value="Unassembled WGS sequence"/>
</dbReference>
<organism evidence="3 4">
    <name type="scientific">Flectobacillus roseus</name>
    <dbReference type="NCBI Taxonomy" id="502259"/>
    <lineage>
        <taxon>Bacteria</taxon>
        <taxon>Pseudomonadati</taxon>
        <taxon>Bacteroidota</taxon>
        <taxon>Cytophagia</taxon>
        <taxon>Cytophagales</taxon>
        <taxon>Flectobacillaceae</taxon>
        <taxon>Flectobacillus</taxon>
    </lineage>
</organism>
<dbReference type="Gene3D" id="3.30.70.100">
    <property type="match status" value="2"/>
</dbReference>
<dbReference type="SUPFAM" id="SSF54909">
    <property type="entry name" value="Dimeric alpha+beta barrel"/>
    <property type="match status" value="2"/>
</dbReference>
<keyword evidence="4" id="KW-1185">Reference proteome</keyword>
<feature type="domain" description="NIPSNAP" evidence="2">
    <location>
        <begin position="142"/>
        <end position="249"/>
    </location>
</feature>
<gene>
    <name evidence="3" type="ORF">QM524_07405</name>
</gene>
<dbReference type="InterPro" id="IPR012577">
    <property type="entry name" value="NIPSNAP"/>
</dbReference>
<sequence length="251" mass="28949">MKAPRLILVCLLFLKIATLQAQTPQDRLYELRTYYATEGKLDVLLDRFKNHTLKLFKKHHIKVEGFWVPLDNTDSKLVYLLSFPNKSAKEAYSKAFVEDKAWKKVVAETTKEGEIIAKMESVDLKMTNFSPYDWKNAGNRVFELRVYKATPNNLGNLLDRFKNHTIELLEKHGIHNLIYWTPTESSQGAEDMLYYFVVHKDKASGLASFKEFDADPAWKKVKAETEAKAGGLLTVYLKSEYLMPTDFSPIK</sequence>
<dbReference type="Pfam" id="PF07978">
    <property type="entry name" value="NIPSNAP"/>
    <property type="match status" value="2"/>
</dbReference>
<comment type="caution">
    <text evidence="3">The sequence shown here is derived from an EMBL/GenBank/DDBJ whole genome shotgun (WGS) entry which is preliminary data.</text>
</comment>
<dbReference type="EMBL" id="JASHIF010000007">
    <property type="protein sequence ID" value="MDI9859027.1"/>
    <property type="molecule type" value="Genomic_DNA"/>
</dbReference>
<feature type="chain" id="PRO_5045920506" evidence="1">
    <location>
        <begin position="22"/>
        <end position="251"/>
    </location>
</feature>
<accession>A0ABT6Y628</accession>
<evidence type="ECO:0000313" key="3">
    <source>
        <dbReference type="EMBL" id="MDI9859027.1"/>
    </source>
</evidence>
<feature type="domain" description="NIPSNAP" evidence="2">
    <location>
        <begin position="29"/>
        <end position="131"/>
    </location>
</feature>
<proteinExistence type="predicted"/>